<dbReference type="Pfam" id="PF05991">
    <property type="entry name" value="NYN_YacP"/>
    <property type="match status" value="1"/>
</dbReference>
<dbReference type="Proteomes" id="UP000094008">
    <property type="component" value="Unassembled WGS sequence"/>
</dbReference>
<organism evidence="1 2">
    <name type="scientific">Mycolicibacterium peregrinum</name>
    <name type="common">Mycobacterium peregrinum</name>
    <dbReference type="NCBI Taxonomy" id="43304"/>
    <lineage>
        <taxon>Bacteria</taxon>
        <taxon>Bacillati</taxon>
        <taxon>Actinomycetota</taxon>
        <taxon>Actinomycetes</taxon>
        <taxon>Mycobacteriales</taxon>
        <taxon>Mycobacteriaceae</taxon>
        <taxon>Mycolicibacterium</taxon>
    </lineage>
</organism>
<sequence>MRCARTVGWVRWLVDGMNVIGTRPDGWWKDRRSAMAGLVERLERWASAENLPVTVVFEGPSASTIESAVVDVAHAPRAHTNSADDEIVRLVRADPRPGEITVVTSDGGLAARVRDAGALVAPAAGFRELIDRF</sequence>
<name>A0A1A0WHE0_MYCPR</name>
<accession>A0A1A0WHE0</accession>
<evidence type="ECO:0000313" key="1">
    <source>
        <dbReference type="EMBL" id="OBB97994.1"/>
    </source>
</evidence>
<dbReference type="InterPro" id="IPR010298">
    <property type="entry name" value="YacP-like"/>
</dbReference>
<dbReference type="AlphaFoldDB" id="A0A1A0WHE0"/>
<proteinExistence type="predicted"/>
<protein>
    <submittedName>
        <fullName evidence="1">RNA-binding protein</fullName>
    </submittedName>
</protein>
<comment type="caution">
    <text evidence="1">The sequence shown here is derived from an EMBL/GenBank/DDBJ whole genome shotgun (WGS) entry which is preliminary data.</text>
</comment>
<evidence type="ECO:0000313" key="2">
    <source>
        <dbReference type="Proteomes" id="UP000094008"/>
    </source>
</evidence>
<gene>
    <name evidence="1" type="ORF">A5779_13980</name>
</gene>
<dbReference type="EMBL" id="LZSY01000010">
    <property type="protein sequence ID" value="OBB97994.1"/>
    <property type="molecule type" value="Genomic_DNA"/>
</dbReference>
<reference evidence="2" key="1">
    <citation type="submission" date="2016-06" db="EMBL/GenBank/DDBJ databases">
        <authorList>
            <person name="Sutton G."/>
            <person name="Brinkac L."/>
            <person name="Sanka R."/>
            <person name="Adams M."/>
            <person name="Lau E."/>
            <person name="Mehaffy C."/>
            <person name="Tameris M."/>
            <person name="Hatherill M."/>
            <person name="Hanekom W."/>
            <person name="Mahomed H."/>
            <person name="Mcshane H."/>
        </authorList>
    </citation>
    <scope>NUCLEOTIDE SEQUENCE [LARGE SCALE GENOMIC DNA]</scope>
    <source>
        <strain evidence="2">852002-10433_SCH5171157</strain>
    </source>
</reference>